<sequence>METTTTSTTAQRLENTPSFPMIVKTTNFQFTKNQQKNNEQRLVILLVMIPVVLLGGCITIVGVLARVKETSIEQDNTVENQLYQNSHVPQNGNSSEPDIPFTDRPVHGADLGSETGATSNYRNTDESTAVKLYECTPGLHYAEVLIKPVESLKNKIHGIENKTIYSGIDHSISRCERRADHSDNEREDDSIYIQNLDIDMRNYENTCLQ</sequence>
<keyword evidence="2" id="KW-1133">Transmembrane helix</keyword>
<accession>A0A8B6FQM3</accession>
<proteinExistence type="predicted"/>
<evidence type="ECO:0000313" key="3">
    <source>
        <dbReference type="EMBL" id="VDI52794.1"/>
    </source>
</evidence>
<gene>
    <name evidence="3" type="ORF">MGAL_10B086547</name>
</gene>
<dbReference type="AlphaFoldDB" id="A0A8B6FQM3"/>
<feature type="transmembrane region" description="Helical" evidence="2">
    <location>
        <begin position="42"/>
        <end position="65"/>
    </location>
</feature>
<dbReference type="EMBL" id="UYJE01007218">
    <property type="protein sequence ID" value="VDI52794.1"/>
    <property type="molecule type" value="Genomic_DNA"/>
</dbReference>
<name>A0A8B6FQM3_MYTGA</name>
<keyword evidence="2" id="KW-0472">Membrane</keyword>
<evidence type="ECO:0000256" key="2">
    <source>
        <dbReference type="SAM" id="Phobius"/>
    </source>
</evidence>
<reference evidence="3" key="1">
    <citation type="submission" date="2018-11" db="EMBL/GenBank/DDBJ databases">
        <authorList>
            <person name="Alioto T."/>
            <person name="Alioto T."/>
        </authorList>
    </citation>
    <scope>NUCLEOTIDE SEQUENCE</scope>
</reference>
<comment type="caution">
    <text evidence="3">The sequence shown here is derived from an EMBL/GenBank/DDBJ whole genome shotgun (WGS) entry which is preliminary data.</text>
</comment>
<keyword evidence="2" id="KW-0812">Transmembrane</keyword>
<protein>
    <submittedName>
        <fullName evidence="3">Uncharacterized protein</fullName>
    </submittedName>
</protein>
<feature type="compositionally biased region" description="Polar residues" evidence="1">
    <location>
        <begin position="85"/>
        <end position="96"/>
    </location>
</feature>
<feature type="region of interest" description="Disordered" evidence="1">
    <location>
        <begin position="85"/>
        <end position="122"/>
    </location>
</feature>
<dbReference type="Proteomes" id="UP000596742">
    <property type="component" value="Unassembled WGS sequence"/>
</dbReference>
<organism evidence="3 4">
    <name type="scientific">Mytilus galloprovincialis</name>
    <name type="common">Mediterranean mussel</name>
    <dbReference type="NCBI Taxonomy" id="29158"/>
    <lineage>
        <taxon>Eukaryota</taxon>
        <taxon>Metazoa</taxon>
        <taxon>Spiralia</taxon>
        <taxon>Lophotrochozoa</taxon>
        <taxon>Mollusca</taxon>
        <taxon>Bivalvia</taxon>
        <taxon>Autobranchia</taxon>
        <taxon>Pteriomorphia</taxon>
        <taxon>Mytilida</taxon>
        <taxon>Mytiloidea</taxon>
        <taxon>Mytilidae</taxon>
        <taxon>Mytilinae</taxon>
        <taxon>Mytilus</taxon>
    </lineage>
</organism>
<evidence type="ECO:0000313" key="4">
    <source>
        <dbReference type="Proteomes" id="UP000596742"/>
    </source>
</evidence>
<keyword evidence="4" id="KW-1185">Reference proteome</keyword>
<evidence type="ECO:0000256" key="1">
    <source>
        <dbReference type="SAM" id="MobiDB-lite"/>
    </source>
</evidence>